<dbReference type="AlphaFoldDB" id="A0A1C1CRQ9"/>
<sequence>MSMPQPGPASLENPQDEPRPLESDNPSDSDKTLEQRATGGPASAIEPPPANNPTLEKFTSLTHRDGRERLEGPPALPFNMRDHKLSVSIFTLLVVAECTVVPLVLYYGLKYGTTMRSGIYFAIITSLFGFVTGYEFGIRAWRLIRTSDEYRPLFGSPRFWGFDSTHYVLTIPFTVMLVIMIIFSIPHHPSVRALSLPMPVGMIVTGIMFVINGWAAQRGWRLMYFRLSSHVKNSICPPLTFCLLEDICAVDGKGGKKFRTAALARYQASPRFRALLLQLLWFWSIPAIVIGVVLIIVIYVTSDDVAYGVGWGMPTIWALVWTWITVEWVRRALQVEKECWKPETSQTV</sequence>
<comment type="caution">
    <text evidence="3">The sequence shown here is derived from an EMBL/GenBank/DDBJ whole genome shotgun (WGS) entry which is preliminary data.</text>
</comment>
<dbReference type="VEuPathDB" id="FungiDB:G647_06897"/>
<evidence type="ECO:0000313" key="4">
    <source>
        <dbReference type="Proteomes" id="UP000094526"/>
    </source>
</evidence>
<dbReference type="EMBL" id="LGRB01000009">
    <property type="protein sequence ID" value="OCT51175.1"/>
    <property type="molecule type" value="Genomic_DNA"/>
</dbReference>
<feature type="compositionally biased region" description="Basic and acidic residues" evidence="1">
    <location>
        <begin position="62"/>
        <end position="71"/>
    </location>
</feature>
<dbReference type="Proteomes" id="UP000094526">
    <property type="component" value="Unassembled WGS sequence"/>
</dbReference>
<feature type="transmembrane region" description="Helical" evidence="2">
    <location>
        <begin position="305"/>
        <end position="324"/>
    </location>
</feature>
<dbReference type="PANTHER" id="PTHR42024:SF1">
    <property type="entry name" value="AMINO ACID PERMEASE_ SLC12A DOMAIN-CONTAINING PROTEIN"/>
    <property type="match status" value="1"/>
</dbReference>
<feature type="transmembrane region" description="Helical" evidence="2">
    <location>
        <begin position="85"/>
        <end position="107"/>
    </location>
</feature>
<dbReference type="PANTHER" id="PTHR42024">
    <property type="entry name" value="AMINO ACID PERMEASE_ SLC12A DOMAIN-CONTAINING PROTEIN"/>
    <property type="match status" value="1"/>
</dbReference>
<feature type="transmembrane region" description="Helical" evidence="2">
    <location>
        <begin position="119"/>
        <end position="138"/>
    </location>
</feature>
<feature type="transmembrane region" description="Helical" evidence="2">
    <location>
        <begin position="275"/>
        <end position="299"/>
    </location>
</feature>
<proteinExistence type="predicted"/>
<feature type="transmembrane region" description="Helical" evidence="2">
    <location>
        <begin position="159"/>
        <end position="184"/>
    </location>
</feature>
<keyword evidence="4" id="KW-1185">Reference proteome</keyword>
<name>A0A1C1CRQ9_9EURO</name>
<keyword evidence="2" id="KW-0472">Membrane</keyword>
<evidence type="ECO:0000313" key="3">
    <source>
        <dbReference type="EMBL" id="OCT51175.1"/>
    </source>
</evidence>
<protein>
    <submittedName>
        <fullName evidence="3">Uncharacterized protein</fullName>
    </submittedName>
</protein>
<keyword evidence="2" id="KW-1133">Transmembrane helix</keyword>
<dbReference type="eggNOG" id="ENOG502S6PD">
    <property type="taxonomic scope" value="Eukaryota"/>
</dbReference>
<dbReference type="VEuPathDB" id="FungiDB:CLCR_08679"/>
<accession>A0A1C1CRQ9</accession>
<dbReference type="STRING" id="86049.A0A1C1CRQ9"/>
<evidence type="ECO:0000256" key="2">
    <source>
        <dbReference type="SAM" id="Phobius"/>
    </source>
</evidence>
<feature type="region of interest" description="Disordered" evidence="1">
    <location>
        <begin position="1"/>
        <end position="75"/>
    </location>
</feature>
<keyword evidence="2" id="KW-0812">Transmembrane</keyword>
<feature type="compositionally biased region" description="Basic and acidic residues" evidence="1">
    <location>
        <begin position="16"/>
        <end position="34"/>
    </location>
</feature>
<dbReference type="OrthoDB" id="4838853at2759"/>
<feature type="compositionally biased region" description="Polar residues" evidence="1">
    <location>
        <begin position="52"/>
        <end position="61"/>
    </location>
</feature>
<organism evidence="3 4">
    <name type="scientific">Cladophialophora carrionii</name>
    <dbReference type="NCBI Taxonomy" id="86049"/>
    <lineage>
        <taxon>Eukaryota</taxon>
        <taxon>Fungi</taxon>
        <taxon>Dikarya</taxon>
        <taxon>Ascomycota</taxon>
        <taxon>Pezizomycotina</taxon>
        <taxon>Eurotiomycetes</taxon>
        <taxon>Chaetothyriomycetidae</taxon>
        <taxon>Chaetothyriales</taxon>
        <taxon>Herpotrichiellaceae</taxon>
        <taxon>Cladophialophora</taxon>
    </lineage>
</organism>
<feature type="transmembrane region" description="Helical" evidence="2">
    <location>
        <begin position="196"/>
        <end position="216"/>
    </location>
</feature>
<evidence type="ECO:0000256" key="1">
    <source>
        <dbReference type="SAM" id="MobiDB-lite"/>
    </source>
</evidence>
<gene>
    <name evidence="3" type="ORF">CLCR_08679</name>
</gene>
<reference evidence="4" key="1">
    <citation type="submission" date="2015-07" db="EMBL/GenBank/DDBJ databases">
        <authorList>
            <person name="Teixeira M.M."/>
            <person name="Souza R.C."/>
            <person name="Almeida L.G."/>
            <person name="Vicente V.A."/>
            <person name="de Hoog S."/>
            <person name="Bocca A.L."/>
            <person name="de Almeida S.R."/>
            <person name="Vasconcelos A.T."/>
            <person name="Felipe M.S."/>
        </authorList>
    </citation>
    <scope>NUCLEOTIDE SEQUENCE [LARGE SCALE GENOMIC DNA]</scope>
    <source>
        <strain evidence="4">KSF</strain>
    </source>
</reference>